<feature type="binding site" evidence="5">
    <location>
        <position position="226"/>
    </location>
    <ligand>
        <name>dimethylallyl diphosphate</name>
        <dbReference type="ChEBI" id="CHEBI:57623"/>
    </ligand>
</feature>
<feature type="binding site" evidence="5">
    <location>
        <position position="96"/>
    </location>
    <ligand>
        <name>[4Fe-4S] cluster</name>
        <dbReference type="ChEBI" id="CHEBI:49883"/>
    </ligand>
</feature>
<dbReference type="NCBIfam" id="NF002190">
    <property type="entry name" value="PRK01045.1-4"/>
    <property type="match status" value="1"/>
</dbReference>
<feature type="binding site" evidence="5">
    <location>
        <position position="124"/>
    </location>
    <ligand>
        <name>(2E)-4-hydroxy-3-methylbut-2-enyl diphosphate</name>
        <dbReference type="ChEBI" id="CHEBI:128753"/>
    </ligand>
</feature>
<feature type="binding site" evidence="5">
    <location>
        <position position="270"/>
    </location>
    <ligand>
        <name>dimethylallyl diphosphate</name>
        <dbReference type="ChEBI" id="CHEBI:57623"/>
    </ligand>
</feature>
<dbReference type="NCBIfam" id="NF002188">
    <property type="entry name" value="PRK01045.1-2"/>
    <property type="match status" value="1"/>
</dbReference>
<dbReference type="GO" id="GO:0050992">
    <property type="term" value="P:dimethylallyl diphosphate biosynthetic process"/>
    <property type="evidence" value="ECO:0007669"/>
    <property type="project" value="UniProtKB-UniRule"/>
</dbReference>
<dbReference type="NCBIfam" id="TIGR00216">
    <property type="entry name" value="ispH_lytB"/>
    <property type="match status" value="1"/>
</dbReference>
<evidence type="ECO:0000256" key="4">
    <source>
        <dbReference type="ARBA" id="ARBA00023014"/>
    </source>
</evidence>
<dbReference type="EC" id="1.17.7.4" evidence="5"/>
<feature type="binding site" evidence="5">
    <location>
        <position position="12"/>
    </location>
    <ligand>
        <name>[4Fe-4S] cluster</name>
        <dbReference type="ChEBI" id="CHEBI:49883"/>
    </ligand>
</feature>
<evidence type="ECO:0000256" key="3">
    <source>
        <dbReference type="ARBA" id="ARBA00023004"/>
    </source>
</evidence>
<feature type="binding site" evidence="5">
    <location>
        <position position="227"/>
    </location>
    <ligand>
        <name>(2E)-4-hydroxy-3-methylbut-2-enyl diphosphate</name>
        <dbReference type="ChEBI" id="CHEBI:128753"/>
    </ligand>
</feature>
<dbReference type="PANTHER" id="PTHR30426">
    <property type="entry name" value="4-HYDROXY-3-METHYLBUT-2-ENYL DIPHOSPHATE REDUCTASE"/>
    <property type="match status" value="1"/>
</dbReference>
<comment type="pathway">
    <text evidence="5">Isoprenoid biosynthesis; isopentenyl diphosphate biosynthesis via DXP pathway; isopentenyl diphosphate from 1-deoxy-D-xylulose 5-phosphate: step 6/6.</text>
</comment>
<feature type="binding site" evidence="5">
    <location>
        <position position="227"/>
    </location>
    <ligand>
        <name>isopentenyl diphosphate</name>
        <dbReference type="ChEBI" id="CHEBI:128769"/>
    </ligand>
</feature>
<dbReference type="RefSeq" id="WP_092748663.1">
    <property type="nucleotide sequence ID" value="NZ_FMYL01000007.1"/>
</dbReference>
<comment type="similarity">
    <text evidence="5">Belongs to the IspH family.</text>
</comment>
<comment type="catalytic activity">
    <reaction evidence="5">
        <text>dimethylallyl diphosphate + 2 oxidized [2Fe-2S]-[ferredoxin] + H2O = (2E)-4-hydroxy-3-methylbut-2-enyl diphosphate + 2 reduced [2Fe-2S]-[ferredoxin] + 2 H(+)</text>
        <dbReference type="Rhea" id="RHEA:24825"/>
        <dbReference type="Rhea" id="RHEA-COMP:10000"/>
        <dbReference type="Rhea" id="RHEA-COMP:10001"/>
        <dbReference type="ChEBI" id="CHEBI:15377"/>
        <dbReference type="ChEBI" id="CHEBI:15378"/>
        <dbReference type="ChEBI" id="CHEBI:33737"/>
        <dbReference type="ChEBI" id="CHEBI:33738"/>
        <dbReference type="ChEBI" id="CHEBI:57623"/>
        <dbReference type="ChEBI" id="CHEBI:128753"/>
        <dbReference type="EC" id="1.17.7.4"/>
    </reaction>
</comment>
<keyword evidence="3 5" id="KW-0408">Iron</keyword>
<dbReference type="AlphaFoldDB" id="A0A1G6HZX0"/>
<feature type="binding site" evidence="5">
    <location>
        <position position="74"/>
    </location>
    <ligand>
        <name>(2E)-4-hydroxy-3-methylbut-2-enyl diphosphate</name>
        <dbReference type="ChEBI" id="CHEBI:128753"/>
    </ligand>
</feature>
<comment type="cofactor">
    <cofactor evidence="5">
        <name>[4Fe-4S] cluster</name>
        <dbReference type="ChEBI" id="CHEBI:49883"/>
    </cofactor>
    <text evidence="5">Binds 1 [4Fe-4S] cluster per subunit.</text>
</comment>
<feature type="binding site" evidence="5">
    <location>
        <position position="228"/>
    </location>
    <ligand>
        <name>isopentenyl diphosphate</name>
        <dbReference type="ChEBI" id="CHEBI:128769"/>
    </ligand>
</feature>
<proteinExistence type="inferred from homology"/>
<dbReference type="Gene3D" id="3.40.50.11270">
    <property type="match status" value="1"/>
</dbReference>
<evidence type="ECO:0000256" key="2">
    <source>
        <dbReference type="ARBA" id="ARBA00022723"/>
    </source>
</evidence>
<feature type="binding site" evidence="5">
    <location>
        <position position="270"/>
    </location>
    <ligand>
        <name>isopentenyl diphosphate</name>
        <dbReference type="ChEBI" id="CHEBI:128769"/>
    </ligand>
</feature>
<feature type="binding site" evidence="5">
    <location>
        <position position="74"/>
    </location>
    <ligand>
        <name>isopentenyl diphosphate</name>
        <dbReference type="ChEBI" id="CHEBI:128769"/>
    </ligand>
</feature>
<dbReference type="STRING" id="1219383.SAMN05421733_107145"/>
<feature type="active site" description="Proton donor" evidence="5">
    <location>
        <position position="126"/>
    </location>
</feature>
<gene>
    <name evidence="5" type="primary">ispH</name>
    <name evidence="6" type="ORF">SAMN05421733_107145</name>
</gene>
<feature type="binding site" evidence="5">
    <location>
        <position position="41"/>
    </location>
    <ligand>
        <name>isopentenyl diphosphate</name>
        <dbReference type="ChEBI" id="CHEBI:128769"/>
    </ligand>
</feature>
<keyword evidence="4 5" id="KW-0411">Iron-sulfur</keyword>
<feature type="binding site" evidence="5">
    <location>
        <position position="41"/>
    </location>
    <ligand>
        <name>dimethylallyl diphosphate</name>
        <dbReference type="ChEBI" id="CHEBI:57623"/>
    </ligand>
</feature>
<feature type="binding site" evidence="5">
    <location>
        <position position="124"/>
    </location>
    <ligand>
        <name>dimethylallyl diphosphate</name>
        <dbReference type="ChEBI" id="CHEBI:57623"/>
    </ligand>
</feature>
<dbReference type="GO" id="GO:0019288">
    <property type="term" value="P:isopentenyl diphosphate biosynthetic process, methylerythritol 4-phosphate pathway"/>
    <property type="evidence" value="ECO:0007669"/>
    <property type="project" value="UniProtKB-UniRule"/>
</dbReference>
<keyword evidence="7" id="KW-1185">Reference proteome</keyword>
<keyword evidence="5" id="KW-0560">Oxidoreductase</keyword>
<dbReference type="PANTHER" id="PTHR30426:SF0">
    <property type="entry name" value="4-HYDROXY-3-METHYLBUT-2-ENYL DIPHOSPHATE REDUCTASE"/>
    <property type="match status" value="1"/>
</dbReference>
<dbReference type="GO" id="GO:0051539">
    <property type="term" value="F:4 iron, 4 sulfur cluster binding"/>
    <property type="evidence" value="ECO:0007669"/>
    <property type="project" value="UniProtKB-UniRule"/>
</dbReference>
<feature type="binding site" evidence="5">
    <location>
        <position position="226"/>
    </location>
    <ligand>
        <name>isopentenyl diphosphate</name>
        <dbReference type="ChEBI" id="CHEBI:128769"/>
    </ligand>
</feature>
<dbReference type="Gene3D" id="3.40.1010.20">
    <property type="entry name" value="4-hydroxy-3-methylbut-2-enyl diphosphate reductase, catalytic domain"/>
    <property type="match status" value="2"/>
</dbReference>
<dbReference type="HAMAP" id="MF_00191">
    <property type="entry name" value="IspH"/>
    <property type="match status" value="1"/>
</dbReference>
<dbReference type="CDD" id="cd13944">
    <property type="entry name" value="lytB_ispH"/>
    <property type="match status" value="1"/>
</dbReference>
<comment type="catalytic activity">
    <reaction evidence="5">
        <text>isopentenyl diphosphate + 2 oxidized [2Fe-2S]-[ferredoxin] + H2O = (2E)-4-hydroxy-3-methylbut-2-enyl diphosphate + 2 reduced [2Fe-2S]-[ferredoxin] + 2 H(+)</text>
        <dbReference type="Rhea" id="RHEA:24488"/>
        <dbReference type="Rhea" id="RHEA-COMP:10000"/>
        <dbReference type="Rhea" id="RHEA-COMP:10001"/>
        <dbReference type="ChEBI" id="CHEBI:15377"/>
        <dbReference type="ChEBI" id="CHEBI:15378"/>
        <dbReference type="ChEBI" id="CHEBI:33737"/>
        <dbReference type="ChEBI" id="CHEBI:33738"/>
        <dbReference type="ChEBI" id="CHEBI:128753"/>
        <dbReference type="ChEBI" id="CHEBI:128769"/>
        <dbReference type="EC" id="1.17.7.4"/>
    </reaction>
</comment>
<feature type="binding site" evidence="5">
    <location>
        <position position="228"/>
    </location>
    <ligand>
        <name>dimethylallyl diphosphate</name>
        <dbReference type="ChEBI" id="CHEBI:57623"/>
    </ligand>
</feature>
<feature type="binding site" evidence="5">
    <location>
        <position position="41"/>
    </location>
    <ligand>
        <name>(2E)-4-hydroxy-3-methylbut-2-enyl diphosphate</name>
        <dbReference type="ChEBI" id="CHEBI:128753"/>
    </ligand>
</feature>
<accession>A0A1G6HZX0</accession>
<dbReference type="UniPathway" id="UPA00056">
    <property type="reaction ID" value="UER00097"/>
</dbReference>
<feature type="binding site" evidence="5">
    <location>
        <position position="227"/>
    </location>
    <ligand>
        <name>dimethylallyl diphosphate</name>
        <dbReference type="ChEBI" id="CHEBI:57623"/>
    </ligand>
</feature>
<feature type="binding site" evidence="5">
    <location>
        <position position="168"/>
    </location>
    <ligand>
        <name>(2E)-4-hydroxy-3-methylbut-2-enyl diphosphate</name>
        <dbReference type="ChEBI" id="CHEBI:128753"/>
    </ligand>
</feature>
<keyword evidence="1 5" id="KW-0004">4Fe-4S</keyword>
<dbReference type="UniPathway" id="UPA00059">
    <property type="reaction ID" value="UER00105"/>
</dbReference>
<feature type="binding site" evidence="5">
    <location>
        <position position="228"/>
    </location>
    <ligand>
        <name>(2E)-4-hydroxy-3-methylbut-2-enyl diphosphate</name>
        <dbReference type="ChEBI" id="CHEBI:128753"/>
    </ligand>
</feature>
<dbReference type="OrthoDB" id="9804068at2"/>
<feature type="binding site" evidence="5">
    <location>
        <position position="124"/>
    </location>
    <ligand>
        <name>isopentenyl diphosphate</name>
        <dbReference type="ChEBI" id="CHEBI:128769"/>
    </ligand>
</feature>
<feature type="binding site" evidence="5">
    <location>
        <position position="198"/>
    </location>
    <ligand>
        <name>[4Fe-4S] cluster</name>
        <dbReference type="ChEBI" id="CHEBI:49883"/>
    </ligand>
</feature>
<feature type="binding site" evidence="5">
    <location>
        <position position="226"/>
    </location>
    <ligand>
        <name>(2E)-4-hydroxy-3-methylbut-2-enyl diphosphate</name>
        <dbReference type="ChEBI" id="CHEBI:128753"/>
    </ligand>
</feature>
<keyword evidence="2 5" id="KW-0479">Metal-binding</keyword>
<dbReference type="Pfam" id="PF02401">
    <property type="entry name" value="LYTB"/>
    <property type="match status" value="1"/>
</dbReference>
<name>A0A1G6HZX0_9GAMM</name>
<protein>
    <recommendedName>
        <fullName evidence="5">4-hydroxy-3-methylbut-2-enyl diphosphate reductase</fullName>
        <shortName evidence="5">HMBPP reductase</shortName>
        <ecNumber evidence="5">1.17.7.4</ecNumber>
    </recommendedName>
</protein>
<keyword evidence="5" id="KW-0414">Isoprene biosynthesis</keyword>
<reference evidence="7" key="1">
    <citation type="submission" date="2016-09" db="EMBL/GenBank/DDBJ databases">
        <authorList>
            <person name="Varghese N."/>
            <person name="Submissions S."/>
        </authorList>
    </citation>
    <scope>NUCLEOTIDE SEQUENCE [LARGE SCALE GENOMIC DNA]</scope>
    <source>
        <strain evidence="7">ANC 4422</strain>
    </source>
</reference>
<feature type="binding site" evidence="5">
    <location>
        <position position="270"/>
    </location>
    <ligand>
        <name>(2E)-4-hydroxy-3-methylbut-2-enyl diphosphate</name>
        <dbReference type="ChEBI" id="CHEBI:128753"/>
    </ligand>
</feature>
<evidence type="ECO:0000313" key="6">
    <source>
        <dbReference type="EMBL" id="SDB99839.1"/>
    </source>
</evidence>
<dbReference type="GO" id="GO:0016114">
    <property type="term" value="P:terpenoid biosynthetic process"/>
    <property type="evidence" value="ECO:0007669"/>
    <property type="project" value="UniProtKB-UniRule"/>
</dbReference>
<comment type="function">
    <text evidence="5">Catalyzes the conversion of 1-hydroxy-2-methyl-2-(E)-butenyl 4-diphosphate (HMBPP) into a mixture of isopentenyl diphosphate (IPP) and dimethylallyl diphosphate (DMAPP). Acts in the terminal step of the DOXP/MEP pathway for isoprenoid precursor biosynthesis.</text>
</comment>
<dbReference type="GO" id="GO:0046872">
    <property type="term" value="F:metal ion binding"/>
    <property type="evidence" value="ECO:0007669"/>
    <property type="project" value="UniProtKB-KW"/>
</dbReference>
<dbReference type="InterPro" id="IPR003451">
    <property type="entry name" value="LytB/IspH"/>
</dbReference>
<evidence type="ECO:0000313" key="7">
    <source>
        <dbReference type="Proteomes" id="UP000242501"/>
    </source>
</evidence>
<dbReference type="GO" id="GO:0051745">
    <property type="term" value="F:4-hydroxy-3-methylbut-2-enyl diphosphate reductase activity"/>
    <property type="evidence" value="ECO:0007669"/>
    <property type="project" value="UniProtKB-UniRule"/>
</dbReference>
<dbReference type="Proteomes" id="UP000242501">
    <property type="component" value="Unassembled WGS sequence"/>
</dbReference>
<organism evidence="6 7">
    <name type="scientific">Acinetobacter boissieri</name>
    <dbReference type="NCBI Taxonomy" id="1219383"/>
    <lineage>
        <taxon>Bacteria</taxon>
        <taxon>Pseudomonadati</taxon>
        <taxon>Pseudomonadota</taxon>
        <taxon>Gammaproteobacteria</taxon>
        <taxon>Moraxellales</taxon>
        <taxon>Moraxellaceae</taxon>
        <taxon>Acinetobacter</taxon>
    </lineage>
</organism>
<sequence>MEIVLANPRGFCAGVDRAIAIVNRALECFEHPIYVRHEVVHNKFVVDDLRQRGAIFVDELDQVPDDNIVIFSAHGVSKAVQDEAKRRGLKVFDATCPLVTKVHIEVTKYAREAREAILIGHHGHPEVEGTMGQYDLQYGGQIYLVEDEQDVAQLEVTNAEHLAFVTQTTLSIDDTAKVIDALRDKFPEIKGPRKDDICYATQNRQDAVRDLAQQCDVVLVVGSPNSSNSNRLRELAERMGKTAFLVDNAQELQSDWFKPETKIGVTAGASAPEILIKQVIQRLKDWGAQAPQELDGREENITFSLPKELRIQVVQS</sequence>
<evidence type="ECO:0000256" key="5">
    <source>
        <dbReference type="HAMAP-Rule" id="MF_00191"/>
    </source>
</evidence>
<evidence type="ECO:0000256" key="1">
    <source>
        <dbReference type="ARBA" id="ARBA00022485"/>
    </source>
</evidence>
<feature type="binding site" evidence="5">
    <location>
        <position position="74"/>
    </location>
    <ligand>
        <name>dimethylallyl diphosphate</name>
        <dbReference type="ChEBI" id="CHEBI:57623"/>
    </ligand>
</feature>
<comment type="pathway">
    <text evidence="5">Isoprenoid biosynthesis; dimethylallyl diphosphate biosynthesis; dimethylallyl diphosphate from (2E)-4-hydroxy-3-methylbutenyl diphosphate: step 1/1.</text>
</comment>
<dbReference type="EMBL" id="FMYL01000007">
    <property type="protein sequence ID" value="SDB99839.1"/>
    <property type="molecule type" value="Genomic_DNA"/>
</dbReference>